<reference evidence="1" key="1">
    <citation type="submission" date="2020-05" db="EMBL/GenBank/DDBJ databases">
        <title>Mycena genomes resolve the evolution of fungal bioluminescence.</title>
        <authorList>
            <person name="Tsai I.J."/>
        </authorList>
    </citation>
    <scope>NUCLEOTIDE SEQUENCE</scope>
    <source>
        <strain evidence="1">160909Yilan</strain>
    </source>
</reference>
<keyword evidence="2" id="KW-1185">Reference proteome</keyword>
<dbReference type="AlphaFoldDB" id="A0A8H6Z8P0"/>
<gene>
    <name evidence="1" type="ORF">MSAN_00489200</name>
</gene>
<evidence type="ECO:0000313" key="2">
    <source>
        <dbReference type="Proteomes" id="UP000623467"/>
    </source>
</evidence>
<proteinExistence type="predicted"/>
<evidence type="ECO:0000313" key="1">
    <source>
        <dbReference type="EMBL" id="KAF7372832.1"/>
    </source>
</evidence>
<name>A0A8H6Z8P0_9AGAR</name>
<accession>A0A8H6Z8P0</accession>
<dbReference type="Proteomes" id="UP000623467">
    <property type="component" value="Unassembled WGS sequence"/>
</dbReference>
<organism evidence="1 2">
    <name type="scientific">Mycena sanguinolenta</name>
    <dbReference type="NCBI Taxonomy" id="230812"/>
    <lineage>
        <taxon>Eukaryota</taxon>
        <taxon>Fungi</taxon>
        <taxon>Dikarya</taxon>
        <taxon>Basidiomycota</taxon>
        <taxon>Agaricomycotina</taxon>
        <taxon>Agaricomycetes</taxon>
        <taxon>Agaricomycetidae</taxon>
        <taxon>Agaricales</taxon>
        <taxon>Marasmiineae</taxon>
        <taxon>Mycenaceae</taxon>
        <taxon>Mycena</taxon>
    </lineage>
</organism>
<comment type="caution">
    <text evidence="1">The sequence shown here is derived from an EMBL/GenBank/DDBJ whole genome shotgun (WGS) entry which is preliminary data.</text>
</comment>
<dbReference type="EMBL" id="JACAZH010000003">
    <property type="protein sequence ID" value="KAF7372832.1"/>
    <property type="molecule type" value="Genomic_DNA"/>
</dbReference>
<protein>
    <submittedName>
        <fullName evidence="1">Uncharacterized protein</fullName>
    </submittedName>
</protein>
<sequence>MHGGAQWCCYDKALDPEQCKSRLKSMTPDALDLQFFRPPRQCYLPCAKLLAKSIPSRSCPIPIDRVGACRWPFQFTTEFWHVISLHLDDDALFQTGDREAVQAPRDHEVQMSTKAASMSLCASRGRFLPKLIGLRFVFERLTTDAQLRMPHTLV</sequence>